<organism evidence="13 14">
    <name type="scientific">Chlamydomonas eustigma</name>
    <dbReference type="NCBI Taxonomy" id="1157962"/>
    <lineage>
        <taxon>Eukaryota</taxon>
        <taxon>Viridiplantae</taxon>
        <taxon>Chlorophyta</taxon>
        <taxon>core chlorophytes</taxon>
        <taxon>Chlorophyceae</taxon>
        <taxon>CS clade</taxon>
        <taxon>Chlamydomonadales</taxon>
        <taxon>Chlamydomonadaceae</taxon>
        <taxon>Chlamydomonas</taxon>
    </lineage>
</organism>
<proteinExistence type="inferred from homology"/>
<reference evidence="13 14" key="1">
    <citation type="submission" date="2017-08" db="EMBL/GenBank/DDBJ databases">
        <title>Acidophilic green algal genome provides insights into adaptation to an acidic environment.</title>
        <authorList>
            <person name="Hirooka S."/>
            <person name="Hirose Y."/>
            <person name="Kanesaki Y."/>
            <person name="Higuchi S."/>
            <person name="Fujiwara T."/>
            <person name="Onuma R."/>
            <person name="Era A."/>
            <person name="Ohbayashi R."/>
            <person name="Uzuka A."/>
            <person name="Nozaki H."/>
            <person name="Yoshikawa H."/>
            <person name="Miyagishima S.Y."/>
        </authorList>
    </citation>
    <scope>NUCLEOTIDE SEQUENCE [LARGE SCALE GENOMIC DNA]</scope>
    <source>
        <strain evidence="13 14">NIES-2499</strain>
    </source>
</reference>
<dbReference type="OrthoDB" id="537183at2759"/>
<dbReference type="AlphaFoldDB" id="A0A250X518"/>
<evidence type="ECO:0000256" key="12">
    <source>
        <dbReference type="PIRSR" id="PIRSR605502-1"/>
    </source>
</evidence>
<evidence type="ECO:0000256" key="7">
    <source>
        <dbReference type="ARBA" id="ARBA00042722"/>
    </source>
</evidence>
<evidence type="ECO:0000256" key="9">
    <source>
        <dbReference type="ARBA" id="ARBA00043187"/>
    </source>
</evidence>
<evidence type="ECO:0000256" key="8">
    <source>
        <dbReference type="ARBA" id="ARBA00042850"/>
    </source>
</evidence>
<evidence type="ECO:0000256" key="1">
    <source>
        <dbReference type="ARBA" id="ARBA00010702"/>
    </source>
</evidence>
<feature type="binding site" evidence="12">
    <location>
        <position position="139"/>
    </location>
    <ligand>
        <name>Mg(2+)</name>
        <dbReference type="ChEBI" id="CHEBI:18420"/>
        <label>1</label>
    </ligand>
</feature>
<accession>A0A250X518</accession>
<comment type="similarity">
    <text evidence="1">Belongs to the ADP-ribosylglycohydrolase family.</text>
</comment>
<feature type="binding site" evidence="12">
    <location>
        <position position="141"/>
    </location>
    <ligand>
        <name>Mg(2+)</name>
        <dbReference type="ChEBI" id="CHEBI:18420"/>
        <label>1</label>
    </ligand>
</feature>
<evidence type="ECO:0000256" key="10">
    <source>
        <dbReference type="ARBA" id="ARBA00043193"/>
    </source>
</evidence>
<evidence type="ECO:0000256" key="3">
    <source>
        <dbReference type="ARBA" id="ARBA00022801"/>
    </source>
</evidence>
<protein>
    <recommendedName>
        <fullName evidence="4">ADP-ribosylhydrolase ARH3</fullName>
        <ecNumber evidence="2">3.2.1.143</ecNumber>
    </recommendedName>
    <alternativeName>
        <fullName evidence="5">ADP-ribose glycohydrolase ARH3</fullName>
    </alternativeName>
    <alternativeName>
        <fullName evidence="6">ADP-ribosylhydrolase 3</fullName>
    </alternativeName>
    <alternativeName>
        <fullName evidence="9">O-acetyl-ADP-ribose deacetylase ARH3</fullName>
    </alternativeName>
    <alternativeName>
        <fullName evidence="10">Poly(ADP-ribose) glycohydrolase ARH3</fullName>
    </alternativeName>
    <alternativeName>
        <fullName evidence="8">[Protein ADP-ribosylarginine] hydrolase-like protein 2</fullName>
    </alternativeName>
    <alternativeName>
        <fullName evidence="7">[Protein ADP-ribosylserine] hydrolase</fullName>
    </alternativeName>
</protein>
<comment type="cofactor">
    <cofactor evidence="12">
        <name>Mg(2+)</name>
        <dbReference type="ChEBI" id="CHEBI:18420"/>
    </cofactor>
    <text evidence="12">Binds 2 magnesium ions per subunit.</text>
</comment>
<dbReference type="EMBL" id="BEGY01000028">
    <property type="protein sequence ID" value="GAX77982.1"/>
    <property type="molecule type" value="Genomic_DNA"/>
</dbReference>
<dbReference type="GO" id="GO:0004649">
    <property type="term" value="F:poly(ADP-ribose) glycohydrolase activity"/>
    <property type="evidence" value="ECO:0007669"/>
    <property type="project" value="UniProtKB-EC"/>
</dbReference>
<dbReference type="InterPro" id="IPR050792">
    <property type="entry name" value="ADP-ribosylglycohydrolase"/>
</dbReference>
<keyword evidence="3" id="KW-0378">Hydrolase</keyword>
<comment type="caution">
    <text evidence="13">The sequence shown here is derived from an EMBL/GenBank/DDBJ whole genome shotgun (WGS) entry which is preliminary data.</text>
</comment>
<dbReference type="Gene3D" id="1.10.4080.10">
    <property type="entry name" value="ADP-ribosylation/Crystallin J1"/>
    <property type="match status" value="1"/>
</dbReference>
<gene>
    <name evidence="13" type="ORF">CEUSTIGMA_g5424.t1</name>
</gene>
<comment type="catalytic activity">
    <reaction evidence="11">
        <text>alpha-NAD(+) + H2O = ADP-D-ribose + nicotinamide + H(+)</text>
        <dbReference type="Rhea" id="RHEA:68792"/>
        <dbReference type="ChEBI" id="CHEBI:15377"/>
        <dbReference type="ChEBI" id="CHEBI:15378"/>
        <dbReference type="ChEBI" id="CHEBI:17154"/>
        <dbReference type="ChEBI" id="CHEBI:57967"/>
        <dbReference type="ChEBI" id="CHEBI:77017"/>
    </reaction>
</comment>
<name>A0A250X518_9CHLO</name>
<dbReference type="GO" id="GO:0046872">
    <property type="term" value="F:metal ion binding"/>
    <property type="evidence" value="ECO:0007669"/>
    <property type="project" value="UniProtKB-KW"/>
</dbReference>
<dbReference type="Proteomes" id="UP000232323">
    <property type="component" value="Unassembled WGS sequence"/>
</dbReference>
<dbReference type="SUPFAM" id="SSF101478">
    <property type="entry name" value="ADP-ribosylglycohydrolase"/>
    <property type="match status" value="1"/>
</dbReference>
<dbReference type="PANTHER" id="PTHR16222:SF24">
    <property type="entry name" value="ADP-RIBOSYLHYDROLASE ARH3"/>
    <property type="match status" value="1"/>
</dbReference>
<sequence length="487" mass="53268">MKQVCRVYSTDLSYAGVVSIHARFSTSHLRKLPCRARVLAKCPSASAIDFLPPKLDTPMSTFSPPLNSDEIPSVLPTSCDDEETSKCMGAILGAMCGNVLGAPVQNDRHWVVMKRWPDGLTDFWRFDVGPDAVPFGHYTGDFSLLLATTKSLVTSASCSAPDIAKALSELTEAEQHASRNYSPYARLVLTALSEPGVRLASIPYLAEKFLNATTSRRSHITSDRSEQEPFGPSDNGAAARILPVALAFRNKSVPQLFSAVHEACSFSHAHTIGMEGARVAAATAHWLIQQQRPATASDTVEAAAGKLPDHPVESGPEALLKYLLEKIAMTDDMRGKLKLMQKRMFQMDKVRSWRQMYETTEWSTLVSVHSSLTRHDYATSGTEAVAVALWCLVTNWCRPEQAVIVSATLAGSVPVTSQITGGFAGTLHGLDWIPERWLKNLENGVDGRDQVLELARGIAGFDSLVVLQREDDPDFLVDLVEENVENN</sequence>
<dbReference type="PANTHER" id="PTHR16222">
    <property type="entry name" value="ADP-RIBOSYLGLYCOHYDROLASE"/>
    <property type="match status" value="1"/>
</dbReference>
<evidence type="ECO:0000256" key="6">
    <source>
        <dbReference type="ARBA" id="ARBA00042471"/>
    </source>
</evidence>
<evidence type="ECO:0000256" key="5">
    <source>
        <dbReference type="ARBA" id="ARBA00042398"/>
    </source>
</evidence>
<keyword evidence="14" id="KW-1185">Reference proteome</keyword>
<evidence type="ECO:0000313" key="14">
    <source>
        <dbReference type="Proteomes" id="UP000232323"/>
    </source>
</evidence>
<dbReference type="Pfam" id="PF03747">
    <property type="entry name" value="ADP_ribosyl_GH"/>
    <property type="match status" value="1"/>
</dbReference>
<dbReference type="InterPro" id="IPR036705">
    <property type="entry name" value="Ribosyl_crysJ1_sf"/>
</dbReference>
<keyword evidence="12" id="KW-0479">Metal-binding</keyword>
<evidence type="ECO:0000256" key="11">
    <source>
        <dbReference type="ARBA" id="ARBA00049015"/>
    </source>
</evidence>
<evidence type="ECO:0000256" key="4">
    <source>
        <dbReference type="ARBA" id="ARBA00041057"/>
    </source>
</evidence>
<keyword evidence="12" id="KW-0460">Magnesium</keyword>
<evidence type="ECO:0000256" key="2">
    <source>
        <dbReference type="ARBA" id="ARBA00012255"/>
    </source>
</evidence>
<evidence type="ECO:0000313" key="13">
    <source>
        <dbReference type="EMBL" id="GAX77982.1"/>
    </source>
</evidence>
<dbReference type="STRING" id="1157962.A0A250X518"/>
<dbReference type="InterPro" id="IPR005502">
    <property type="entry name" value="Ribosyl_crysJ1"/>
</dbReference>
<dbReference type="EC" id="3.2.1.143" evidence="2"/>